<keyword evidence="4 5" id="KW-0472">Membrane</keyword>
<name>G8BUD4_TETPH</name>
<organism evidence="7 8">
    <name type="scientific">Tetrapisispora phaffii (strain ATCC 24235 / CBS 4417 / NBRC 1672 / NRRL Y-8282 / UCD 70-5)</name>
    <name type="common">Yeast</name>
    <name type="synonym">Fabospora phaffii</name>
    <dbReference type="NCBI Taxonomy" id="1071381"/>
    <lineage>
        <taxon>Eukaryota</taxon>
        <taxon>Fungi</taxon>
        <taxon>Dikarya</taxon>
        <taxon>Ascomycota</taxon>
        <taxon>Saccharomycotina</taxon>
        <taxon>Saccharomycetes</taxon>
        <taxon>Saccharomycetales</taxon>
        <taxon>Saccharomycetaceae</taxon>
        <taxon>Tetrapisispora</taxon>
    </lineage>
</organism>
<reference evidence="7 8" key="1">
    <citation type="journal article" date="2011" name="Proc. Natl. Acad. Sci. U.S.A.">
        <title>Evolutionary erosion of yeast sex chromosomes by mating-type switching accidents.</title>
        <authorList>
            <person name="Gordon J.L."/>
            <person name="Armisen D."/>
            <person name="Proux-Wera E."/>
            <person name="Oheigeartaigh S.S."/>
            <person name="Byrne K.P."/>
            <person name="Wolfe K.H."/>
        </authorList>
    </citation>
    <scope>NUCLEOTIDE SEQUENCE [LARGE SCALE GENOMIC DNA]</scope>
    <source>
        <strain evidence="8">ATCC 24235 / CBS 4417 / NBRC 1672 / NRRL Y-8282 / UCD 70-5</strain>
    </source>
</reference>
<dbReference type="Pfam" id="PF01284">
    <property type="entry name" value="MARVEL"/>
    <property type="match status" value="1"/>
</dbReference>
<evidence type="ECO:0000259" key="6">
    <source>
        <dbReference type="Pfam" id="PF01284"/>
    </source>
</evidence>
<dbReference type="AlphaFoldDB" id="G8BUD4"/>
<dbReference type="PANTHER" id="PTHR37451">
    <property type="entry name" value="MARVEL DOMAIN"/>
    <property type="match status" value="1"/>
</dbReference>
<evidence type="ECO:0000256" key="5">
    <source>
        <dbReference type="SAM" id="Phobius"/>
    </source>
</evidence>
<feature type="transmembrane region" description="Helical" evidence="5">
    <location>
        <begin position="74"/>
        <end position="97"/>
    </location>
</feature>
<evidence type="ECO:0000256" key="1">
    <source>
        <dbReference type="ARBA" id="ARBA00004141"/>
    </source>
</evidence>
<sequence>MVSSFVTRTLPLTGLRLCEFAASVIVMSLLSFAIHEFGFHGSKKLTTGWLLVLSRFFILLAVIIGSLVTPGLVMAGLLLIGEFIMAGLWISAFIVIADSVGKNGCSNKQSSTYNPNYGSMGDYGMSGGTYNEFTGQYGNQSSGRACNSIKTSVAFAGLAAVLFIISLILVIVNIVVPVGRNYGGAGLFKTGSSMNSKVHRSSALTLSEPIEKTYAYETGAGVPQAGTEQRVAEDGVATNQVGNNVPVTTADQHTFSTGASSNDAFIQEKNTGIDAANAAHRAASGGTTVNQPNV</sequence>
<dbReference type="OMA" id="HRACNTS"/>
<proteinExistence type="predicted"/>
<dbReference type="eggNOG" id="ENOG502RZI4">
    <property type="taxonomic scope" value="Eukaryota"/>
</dbReference>
<evidence type="ECO:0000256" key="2">
    <source>
        <dbReference type="ARBA" id="ARBA00022692"/>
    </source>
</evidence>
<dbReference type="Proteomes" id="UP000005666">
    <property type="component" value="Chromosome 6"/>
</dbReference>
<dbReference type="HOGENOM" id="CLU_061420_1_1_1"/>
<dbReference type="STRING" id="1071381.G8BUD4"/>
<dbReference type="PANTHER" id="PTHR37451:SF1">
    <property type="entry name" value="MARVEL DOMAIN-CONTAINING PROTEIN"/>
    <property type="match status" value="1"/>
</dbReference>
<evidence type="ECO:0000313" key="8">
    <source>
        <dbReference type="Proteomes" id="UP000005666"/>
    </source>
</evidence>
<dbReference type="GO" id="GO:0016020">
    <property type="term" value="C:membrane"/>
    <property type="evidence" value="ECO:0007669"/>
    <property type="project" value="UniProtKB-SubCell"/>
</dbReference>
<dbReference type="EMBL" id="HE612861">
    <property type="protein sequence ID" value="CCE63720.1"/>
    <property type="molecule type" value="Genomic_DNA"/>
</dbReference>
<dbReference type="OrthoDB" id="4065952at2759"/>
<comment type="subcellular location">
    <subcellularLocation>
        <location evidence="1">Membrane</location>
        <topology evidence="1">Multi-pass membrane protein</topology>
    </subcellularLocation>
</comment>
<feature type="domain" description="MARVEL" evidence="6">
    <location>
        <begin position="11"/>
        <end position="169"/>
    </location>
</feature>
<accession>G8BUD4</accession>
<gene>
    <name evidence="7" type="primary">TPHA0F02390</name>
    <name evidence="7" type="ordered locus">TPHA_0F02390</name>
</gene>
<evidence type="ECO:0000256" key="3">
    <source>
        <dbReference type="ARBA" id="ARBA00022989"/>
    </source>
</evidence>
<feature type="transmembrane region" description="Helical" evidence="5">
    <location>
        <begin position="20"/>
        <end position="37"/>
    </location>
</feature>
<dbReference type="RefSeq" id="XP_003686154.1">
    <property type="nucleotide sequence ID" value="XM_003686106.1"/>
</dbReference>
<keyword evidence="3 5" id="KW-1133">Transmembrane helix</keyword>
<keyword evidence="2 5" id="KW-0812">Transmembrane</keyword>
<feature type="transmembrane region" description="Helical" evidence="5">
    <location>
        <begin position="153"/>
        <end position="176"/>
    </location>
</feature>
<evidence type="ECO:0000313" key="7">
    <source>
        <dbReference type="EMBL" id="CCE63720.1"/>
    </source>
</evidence>
<evidence type="ECO:0000256" key="4">
    <source>
        <dbReference type="ARBA" id="ARBA00023136"/>
    </source>
</evidence>
<feature type="transmembrane region" description="Helical" evidence="5">
    <location>
        <begin position="49"/>
        <end position="68"/>
    </location>
</feature>
<protein>
    <recommendedName>
        <fullName evidence="6">MARVEL domain-containing protein</fullName>
    </recommendedName>
</protein>
<dbReference type="InterPro" id="IPR008253">
    <property type="entry name" value="Marvel"/>
</dbReference>
<keyword evidence="8" id="KW-1185">Reference proteome</keyword>
<dbReference type="GeneID" id="11535653"/>
<dbReference type="KEGG" id="tpf:TPHA_0F02390"/>